<evidence type="ECO:0000313" key="5">
    <source>
        <dbReference type="EMBL" id="PWI72011.1"/>
    </source>
</evidence>
<reference evidence="2" key="4">
    <citation type="submission" date="2023-11" db="EMBL/GenBank/DDBJ databases">
        <authorList>
            <person name="Beijen E."/>
            <person name="Ohm R.A."/>
        </authorList>
    </citation>
    <scope>NUCLEOTIDE SEQUENCE</scope>
    <source>
        <strain evidence="2">CBS 150709</strain>
    </source>
</reference>
<dbReference type="KEGG" id="plj:28883920"/>
<evidence type="ECO:0000313" key="4">
    <source>
        <dbReference type="EMBL" id="OAQ92626.1"/>
    </source>
</evidence>
<dbReference type="Proteomes" id="UP000078240">
    <property type="component" value="Unassembled WGS sequence"/>
</dbReference>
<comment type="caution">
    <text evidence="3">The sequence shown here is derived from an EMBL/GenBank/DDBJ whole genome shotgun (WGS) entry which is preliminary data.</text>
</comment>
<keyword evidence="1" id="KW-0732">Signal</keyword>
<dbReference type="EMBL" id="JAWRVI010000052">
    <property type="protein sequence ID" value="KAK4084183.1"/>
    <property type="molecule type" value="Genomic_DNA"/>
</dbReference>
<evidence type="ECO:0000313" key="6">
    <source>
        <dbReference type="Proteomes" id="UP000078240"/>
    </source>
</evidence>
<evidence type="ECO:0000256" key="1">
    <source>
        <dbReference type="SAM" id="SignalP"/>
    </source>
</evidence>
<evidence type="ECO:0000313" key="8">
    <source>
        <dbReference type="Proteomes" id="UP001287286"/>
    </source>
</evidence>
<dbReference type="GeneID" id="28883920"/>
<reference evidence="2 8" key="5">
    <citation type="journal article" date="2024" name="Microbiol. Resour. Announc.">
        <title>Genome annotations for the ascomycete fungi Trichoderma harzianum, Trichoderma aggressivum, and Purpureocillium lilacinum.</title>
        <authorList>
            <person name="Beijen E.P.W."/>
            <person name="Ohm R.A."/>
        </authorList>
    </citation>
    <scope>NUCLEOTIDE SEQUENCE [LARGE SCALE GENOMIC DNA]</scope>
    <source>
        <strain evidence="2 8">CBS 150709</strain>
    </source>
</reference>
<dbReference type="Proteomes" id="UP000245956">
    <property type="component" value="Unassembled WGS sequence"/>
</dbReference>
<reference evidence="3 6" key="3">
    <citation type="submission" date="2016-01" db="EMBL/GenBank/DDBJ databases">
        <title>Biosynthesis of antibiotic leucinostatins and their inhibition on Phytophthora in bio-control Purpureocillium lilacinum.</title>
        <authorList>
            <person name="Wang G."/>
            <person name="Liu Z."/>
            <person name="Lin R."/>
            <person name="Li E."/>
            <person name="Mao Z."/>
            <person name="Ling J."/>
            <person name="Yin W."/>
            <person name="Xie B."/>
        </authorList>
    </citation>
    <scope>NUCLEOTIDE SEQUENCE [LARGE SCALE GENOMIC DNA]</scope>
    <source>
        <strain evidence="3">PLBJ-1</strain>
        <strain evidence="4">PLFJ-1</strain>
    </source>
</reference>
<reference evidence="5 7" key="2">
    <citation type="journal article" date="2016" name="Front. Microbiol.">
        <title>Genome and transcriptome sequences reveal the specific parasitism of the nematophagous Purpureocillium lilacinum 36-1.</title>
        <authorList>
            <person name="Xie J."/>
            <person name="Li S."/>
            <person name="Mo C."/>
            <person name="Xiao X."/>
            <person name="Peng D."/>
            <person name="Wang G."/>
            <person name="Xiao Y."/>
        </authorList>
    </citation>
    <scope>NUCLEOTIDE SEQUENCE [LARGE SCALE GENOMIC DNA]</scope>
    <source>
        <strain evidence="5 7">36-1</strain>
    </source>
</reference>
<name>A0A179G2B7_PURLI</name>
<protein>
    <submittedName>
        <fullName evidence="3">Kazal domain-containing protein</fullName>
    </submittedName>
    <submittedName>
        <fullName evidence="5">Proteinase inhibitor I1, Kazal</fullName>
    </submittedName>
</protein>
<dbReference type="Proteomes" id="UP001287286">
    <property type="component" value="Unassembled WGS sequence"/>
</dbReference>
<dbReference type="EMBL" id="LSBH01000010">
    <property type="protein sequence ID" value="OAQ71570.1"/>
    <property type="molecule type" value="Genomic_DNA"/>
</dbReference>
<accession>A0A179G2B7</accession>
<dbReference type="AlphaFoldDB" id="A0A179G2B7"/>
<reference evidence="5" key="1">
    <citation type="submission" date="2015-05" db="EMBL/GenBank/DDBJ databases">
        <authorList>
            <person name="Wang D.B."/>
            <person name="Wang M."/>
        </authorList>
    </citation>
    <scope>NUCLEOTIDE SEQUENCE</scope>
    <source>
        <strain evidence="5">36-1</strain>
    </source>
</reference>
<feature type="signal peptide" evidence="1">
    <location>
        <begin position="1"/>
        <end position="17"/>
    </location>
</feature>
<proteinExistence type="predicted"/>
<sequence length="143" mass="15062">MLLRHIVFAAFAGLALAREEGRPCGLKIAPCPEDYYCRPDSPSCTDLDRCRGTCVRRNKYPSCGGRTVTPRPCAPGTHCIDDPREPGGCGMACDKPGICVPDKPVSCGGFAGFLCPAGLSCYDIPKDGCDPKKGGADCLGMCL</sequence>
<dbReference type="OMA" id="KGLYCYD"/>
<dbReference type="EMBL" id="LCWV01000006">
    <property type="protein sequence ID" value="PWI72011.1"/>
    <property type="molecule type" value="Genomic_DNA"/>
</dbReference>
<organism evidence="3 6">
    <name type="scientific">Purpureocillium lilacinum</name>
    <name type="common">Paecilomyces lilacinus</name>
    <dbReference type="NCBI Taxonomy" id="33203"/>
    <lineage>
        <taxon>Eukaryota</taxon>
        <taxon>Fungi</taxon>
        <taxon>Dikarya</taxon>
        <taxon>Ascomycota</taxon>
        <taxon>Pezizomycotina</taxon>
        <taxon>Sordariomycetes</taxon>
        <taxon>Hypocreomycetidae</taxon>
        <taxon>Hypocreales</taxon>
        <taxon>Ophiocordycipitaceae</taxon>
        <taxon>Purpureocillium</taxon>
    </lineage>
</organism>
<evidence type="ECO:0000313" key="7">
    <source>
        <dbReference type="Proteomes" id="UP000245956"/>
    </source>
</evidence>
<keyword evidence="8" id="KW-1185">Reference proteome</keyword>
<evidence type="ECO:0000313" key="2">
    <source>
        <dbReference type="EMBL" id="KAK4084183.1"/>
    </source>
</evidence>
<dbReference type="RefSeq" id="XP_018181345.1">
    <property type="nucleotide sequence ID" value="XM_018318871.1"/>
</dbReference>
<feature type="chain" id="PRO_5008872629" evidence="1">
    <location>
        <begin position="18"/>
        <end position="143"/>
    </location>
</feature>
<dbReference type="OrthoDB" id="3799394at2759"/>
<gene>
    <name evidence="5" type="ORF">PCL_10634</name>
    <name evidence="2" type="ORF">Purlil1_10366</name>
    <name evidence="3" type="ORF">VFPBJ_10349</name>
    <name evidence="4" type="ORF">VFPFJ_01787</name>
</gene>
<evidence type="ECO:0000313" key="3">
    <source>
        <dbReference type="EMBL" id="OAQ71570.1"/>
    </source>
</evidence>
<dbReference type="Proteomes" id="UP000078340">
    <property type="component" value="Unassembled WGS sequence"/>
</dbReference>
<dbReference type="EMBL" id="LSBI01000002">
    <property type="protein sequence ID" value="OAQ92626.1"/>
    <property type="molecule type" value="Genomic_DNA"/>
</dbReference>